<accession>A0A4V1QPN6</accession>
<dbReference type="Proteomes" id="UP000292347">
    <property type="component" value="Unassembled WGS sequence"/>
</dbReference>
<dbReference type="InterPro" id="IPR027417">
    <property type="entry name" value="P-loop_NTPase"/>
</dbReference>
<dbReference type="Pfam" id="PF13401">
    <property type="entry name" value="AAA_22"/>
    <property type="match status" value="1"/>
</dbReference>
<evidence type="ECO:0000313" key="2">
    <source>
        <dbReference type="EMBL" id="RXZ34427.1"/>
    </source>
</evidence>
<comment type="caution">
    <text evidence="2">The sequence shown here is derived from an EMBL/GenBank/DDBJ whole genome shotgun (WGS) entry which is preliminary data.</text>
</comment>
<dbReference type="InterPro" id="IPR049945">
    <property type="entry name" value="AAA_22"/>
</dbReference>
<dbReference type="GO" id="GO:0009036">
    <property type="term" value="F:type II site-specific deoxyribonuclease activity"/>
    <property type="evidence" value="ECO:0007669"/>
    <property type="project" value="InterPro"/>
</dbReference>
<dbReference type="OrthoDB" id="6951663at2"/>
<keyword evidence="3" id="KW-1185">Reference proteome</keyword>
<keyword evidence="2" id="KW-0067">ATP-binding</keyword>
<dbReference type="GO" id="GO:0005524">
    <property type="term" value="F:ATP binding"/>
    <property type="evidence" value="ECO:0007669"/>
    <property type="project" value="UniProtKB-KW"/>
</dbReference>
<name>A0A4V1QPN6_9SPHN</name>
<dbReference type="GO" id="GO:0016887">
    <property type="term" value="F:ATP hydrolysis activity"/>
    <property type="evidence" value="ECO:0007669"/>
    <property type="project" value="InterPro"/>
</dbReference>
<evidence type="ECO:0000259" key="1">
    <source>
        <dbReference type="Pfam" id="PF13401"/>
    </source>
</evidence>
<dbReference type="SUPFAM" id="SSF52540">
    <property type="entry name" value="P-loop containing nucleoside triphosphate hydrolases"/>
    <property type="match status" value="1"/>
</dbReference>
<dbReference type="PANTHER" id="PTHR34301:SF8">
    <property type="entry name" value="ATPASE DOMAIN-CONTAINING PROTEIN"/>
    <property type="match status" value="1"/>
</dbReference>
<dbReference type="GO" id="GO:0009307">
    <property type="term" value="P:DNA restriction-modification system"/>
    <property type="evidence" value="ECO:0007669"/>
    <property type="project" value="InterPro"/>
</dbReference>
<feature type="domain" description="ORC1/DEAH AAA+ ATPase" evidence="1">
    <location>
        <begin position="523"/>
        <end position="655"/>
    </location>
</feature>
<organism evidence="2 3">
    <name type="scientific">Sphingomonas desiccabilis</name>
    <dbReference type="NCBI Taxonomy" id="429134"/>
    <lineage>
        <taxon>Bacteria</taxon>
        <taxon>Pseudomonadati</taxon>
        <taxon>Pseudomonadota</taxon>
        <taxon>Alphaproteobacteria</taxon>
        <taxon>Sphingomonadales</taxon>
        <taxon>Sphingomonadaceae</taxon>
        <taxon>Sphingomonas</taxon>
    </lineage>
</organism>
<dbReference type="PANTHER" id="PTHR34301">
    <property type="entry name" value="DNA-BINDING PROTEIN-RELATED"/>
    <property type="match status" value="1"/>
</dbReference>
<reference evidence="2 3" key="1">
    <citation type="submission" date="2019-01" db="EMBL/GenBank/DDBJ databases">
        <title>Sphingomonas mucosissima sp. nov. and Sphingomonas desiccabilis sp. nov., from biological soil crusts in the Colorado Plateau, USA.</title>
        <authorList>
            <person name="Zhu D."/>
        </authorList>
    </citation>
    <scope>NUCLEOTIDE SEQUENCE [LARGE SCALE GENOMIC DNA]</scope>
    <source>
        <strain evidence="2 3">CP1D</strain>
    </source>
</reference>
<gene>
    <name evidence="2" type="ORF">EO081_01675</name>
</gene>
<protein>
    <submittedName>
        <fullName evidence="2">ATP-binding protein</fullName>
    </submittedName>
</protein>
<evidence type="ECO:0000313" key="3">
    <source>
        <dbReference type="Proteomes" id="UP000292347"/>
    </source>
</evidence>
<dbReference type="Gene3D" id="3.40.50.300">
    <property type="entry name" value="P-loop containing nucleotide triphosphate hydrolases"/>
    <property type="match status" value="1"/>
</dbReference>
<dbReference type="EMBL" id="SDPT01000001">
    <property type="protein sequence ID" value="RXZ34427.1"/>
    <property type="molecule type" value="Genomic_DNA"/>
</dbReference>
<sequence length="843" mass="92280">MIEEFRENVTSILLSEDDFIDWGSVNGSVSRAEQAVSHLEAFRCDGPISVERLAQTLDEHPDIYDVALSLVAFNTSGSQVSKWGLSAAVPKNQSGREHLARQLLHIGLGKVLATSAPITDLLTVAEVYKDSFRRRFRSGDRFGTEVRIAVSRAIAQVNQTLPTPLRIKSDALADVTLRRSLDYVLAVEGRPIVGVATVFQNQSGGRQQRDLSLTYPVLQQKLAEYGMGLVLIADGQGIAEASDRTLNLLFESVRFPMTLRQAENGRLAEVLLTSAKQPAPETLDAAAVSRLISGALDARNSVTAAELPVAEGPAVLALARFAEAHRDLGLALASTGSVLSWVHPQLVDDARRLAIAFDNRQAVGLLARALNTADEGATAEDGMVWASITTPDEPPFTGKMLVAAYAAGVTNDIRKLICRHALEFAPGSAFAVLLTERDLGASDIEAHRKRQAVLPVNIVIVGPRLLRQIARAARPVDVLNKAVLDQSDLSKVSPFILSNATPTRMFFGRDAEAATIIGTVSTNSVALLGSRRIGKTSLLRHVRQELDDANFLPFFGDCQTVKTWSDFAALAKSQWGFEAEKDFRPQHLGGLISAMKAGSEKPVVILLDEIDQLLEWDRLHEVDSVPEAFFRACRSLSQEGAAQFVFSGERTIAQRIWDPQSPHWNFCRPLSLAQLTRDASTLLLIQPLKAIGIRIVDETSFGALAWRLTSGHPQISQFLGDRLVRRLDSRPNRQDLELSADDVKAVAETYEYAEHYLSTYWGQANPLEREISLIVAEGGILPAGLLRRLKTSHPELDEAKLQAALRMLELYGIVAYNDGEIVLRAEWFNEAQSYFGGRNSAPA</sequence>
<dbReference type="RefSeq" id="WP_129340217.1">
    <property type="nucleotide sequence ID" value="NZ_JACIDD010000001.1"/>
</dbReference>
<dbReference type="GO" id="GO:0003677">
    <property type="term" value="F:DNA binding"/>
    <property type="evidence" value="ECO:0007669"/>
    <property type="project" value="InterPro"/>
</dbReference>
<dbReference type="AlphaFoldDB" id="A0A4V1QPN6"/>
<keyword evidence="2" id="KW-0547">Nucleotide-binding</keyword>
<proteinExistence type="predicted"/>